<evidence type="ECO:0000313" key="2">
    <source>
        <dbReference type="Proteomes" id="UP000001599"/>
    </source>
</evidence>
<dbReference type="AlphaFoldDB" id="C0PXM6"/>
<accession>C0PXM6</accession>
<evidence type="ECO:0000313" key="1">
    <source>
        <dbReference type="EMBL" id="ACN45076.1"/>
    </source>
</evidence>
<proteinExistence type="predicted"/>
<organism evidence="1 2">
    <name type="scientific">Salmonella paratyphi C (strain RKS4594)</name>
    <dbReference type="NCBI Taxonomy" id="476213"/>
    <lineage>
        <taxon>Bacteria</taxon>
        <taxon>Pseudomonadati</taxon>
        <taxon>Pseudomonadota</taxon>
        <taxon>Gammaproteobacteria</taxon>
        <taxon>Enterobacterales</taxon>
        <taxon>Enterobacteriaceae</taxon>
        <taxon>Salmonella</taxon>
    </lineage>
</organism>
<dbReference type="KEGG" id="sei:SPC_0907"/>
<name>C0PXM6_SALPC</name>
<dbReference type="EMBL" id="CP000857">
    <property type="protein sequence ID" value="ACN45076.1"/>
    <property type="molecule type" value="Genomic_DNA"/>
</dbReference>
<sequence>MEISRKPPELTLSGGLVCRKRKLKNLTDPETAGGCGVAPFLSAKDLFCQRVASSA</sequence>
<protein>
    <submittedName>
        <fullName evidence="1">Uncharacterized protein</fullName>
    </submittedName>
</protein>
<dbReference type="HOGENOM" id="CLU_3188778_0_0_6"/>
<dbReference type="Proteomes" id="UP000001599">
    <property type="component" value="Chromosome"/>
</dbReference>
<reference evidence="1 2" key="1">
    <citation type="journal article" date="2009" name="PLoS ONE">
        <title>Salmonella paratyphi C: genetic divergence from Salmonella choleraesuis and pathogenic convergence with Salmonella typhi.</title>
        <authorList>
            <person name="Liu W.-Q."/>
            <person name="Feng Y."/>
            <person name="Wang Y."/>
            <person name="Zou Q.-H."/>
            <person name="Chen F."/>
            <person name="Guo J.-T."/>
            <person name="Peng Y.-H."/>
            <person name="Jin Y."/>
            <person name="Li Y.-G."/>
            <person name="Hu S.-N."/>
            <person name="Johnston R.N."/>
            <person name="Liu G.-R."/>
            <person name="Liu S.-L."/>
        </authorList>
    </citation>
    <scope>NUCLEOTIDE SEQUENCE [LARGE SCALE GENOMIC DNA]</scope>
    <source>
        <strain evidence="1 2">RKS4594</strain>
    </source>
</reference>
<gene>
    <name evidence="1" type="ordered locus">SPC_0907</name>
</gene>